<proteinExistence type="predicted"/>
<keyword evidence="2" id="KW-1185">Reference proteome</keyword>
<dbReference type="EMBL" id="JAYKXN010000002">
    <property type="protein sequence ID" value="KAK7309462.1"/>
    <property type="molecule type" value="Genomic_DNA"/>
</dbReference>
<dbReference type="AlphaFoldDB" id="A0AAN9K2B5"/>
<reference evidence="1 2" key="1">
    <citation type="submission" date="2024-01" db="EMBL/GenBank/DDBJ databases">
        <title>The genomes of 5 underutilized Papilionoideae crops provide insights into root nodulation and disease resistance.</title>
        <authorList>
            <person name="Yuan L."/>
        </authorList>
    </citation>
    <scope>NUCLEOTIDE SEQUENCE [LARGE SCALE GENOMIC DNA]</scope>
    <source>
        <strain evidence="1">LY-2023</strain>
        <tissue evidence="1">Leaf</tissue>
    </source>
</reference>
<evidence type="ECO:0000313" key="1">
    <source>
        <dbReference type="EMBL" id="KAK7309462.1"/>
    </source>
</evidence>
<accession>A0AAN9K2B5</accession>
<protein>
    <submittedName>
        <fullName evidence="1">Uncharacterized protein</fullName>
    </submittedName>
</protein>
<sequence>MLPSMNVVAKEIGCDGFMYVGIVCSHSYSRRSLGSSFFNFIPNSTSFNYSLSLSLSLSLLLNTHTPLTIASLSLSKEPHSSSLSLPWLPHSTLQHQTTMLSKVLEMA</sequence>
<evidence type="ECO:0000313" key="2">
    <source>
        <dbReference type="Proteomes" id="UP001359559"/>
    </source>
</evidence>
<name>A0AAN9K2B5_CLITE</name>
<comment type="caution">
    <text evidence="1">The sequence shown here is derived from an EMBL/GenBank/DDBJ whole genome shotgun (WGS) entry which is preliminary data.</text>
</comment>
<organism evidence="1 2">
    <name type="scientific">Clitoria ternatea</name>
    <name type="common">Butterfly pea</name>
    <dbReference type="NCBI Taxonomy" id="43366"/>
    <lineage>
        <taxon>Eukaryota</taxon>
        <taxon>Viridiplantae</taxon>
        <taxon>Streptophyta</taxon>
        <taxon>Embryophyta</taxon>
        <taxon>Tracheophyta</taxon>
        <taxon>Spermatophyta</taxon>
        <taxon>Magnoliopsida</taxon>
        <taxon>eudicotyledons</taxon>
        <taxon>Gunneridae</taxon>
        <taxon>Pentapetalae</taxon>
        <taxon>rosids</taxon>
        <taxon>fabids</taxon>
        <taxon>Fabales</taxon>
        <taxon>Fabaceae</taxon>
        <taxon>Papilionoideae</taxon>
        <taxon>50 kb inversion clade</taxon>
        <taxon>NPAAA clade</taxon>
        <taxon>indigoferoid/millettioid clade</taxon>
        <taxon>Phaseoleae</taxon>
        <taxon>Clitoria</taxon>
    </lineage>
</organism>
<gene>
    <name evidence="1" type="ORF">RJT34_06211</name>
</gene>
<dbReference type="Proteomes" id="UP001359559">
    <property type="component" value="Unassembled WGS sequence"/>
</dbReference>